<proteinExistence type="predicted"/>
<accession>A0A8H3UIS3</accession>
<gene>
    <name evidence="1" type="ORF">EG328_006872</name>
</gene>
<reference evidence="1 2" key="1">
    <citation type="submission" date="2018-12" db="EMBL/GenBank/DDBJ databases">
        <title>Venturia inaequalis Genome Resource.</title>
        <authorList>
            <person name="Lichtner F.J."/>
        </authorList>
    </citation>
    <scope>NUCLEOTIDE SEQUENCE [LARGE SCALE GENOMIC DNA]</scope>
    <source>
        <strain evidence="1 2">120213</strain>
    </source>
</reference>
<name>A0A8H3UIS3_VENIN</name>
<evidence type="ECO:0000313" key="1">
    <source>
        <dbReference type="EMBL" id="KAE9969424.1"/>
    </source>
</evidence>
<comment type="caution">
    <text evidence="1">The sequence shown here is derived from an EMBL/GenBank/DDBJ whole genome shotgun (WGS) entry which is preliminary data.</text>
</comment>
<evidence type="ECO:0000313" key="2">
    <source>
        <dbReference type="Proteomes" id="UP000447873"/>
    </source>
</evidence>
<dbReference type="Proteomes" id="UP000447873">
    <property type="component" value="Unassembled WGS sequence"/>
</dbReference>
<organism evidence="1 2">
    <name type="scientific">Venturia inaequalis</name>
    <name type="common">Apple scab fungus</name>
    <dbReference type="NCBI Taxonomy" id="5025"/>
    <lineage>
        <taxon>Eukaryota</taxon>
        <taxon>Fungi</taxon>
        <taxon>Dikarya</taxon>
        <taxon>Ascomycota</taxon>
        <taxon>Pezizomycotina</taxon>
        <taxon>Dothideomycetes</taxon>
        <taxon>Pleosporomycetidae</taxon>
        <taxon>Venturiales</taxon>
        <taxon>Venturiaceae</taxon>
        <taxon>Venturia</taxon>
    </lineage>
</organism>
<protein>
    <submittedName>
        <fullName evidence="1">Uncharacterized protein</fullName>
    </submittedName>
</protein>
<dbReference type="AlphaFoldDB" id="A0A8H3UIS3"/>
<dbReference type="EMBL" id="WNWS01000368">
    <property type="protein sequence ID" value="KAE9969424.1"/>
    <property type="molecule type" value="Genomic_DNA"/>
</dbReference>
<sequence>MPHSTSDIETQPFDEILNAATDSEAFFKLARALRSDEADVVHLDELIKLFGRVRISDDFGEQVNATITLHQSLRPTLFITFKEEGYRATVSTLSILQHFHGTKDLTKRIFYTMQRKVQDQCAYAFPPQAPALMGTLKTCLVEKSPWMQSERDIREKLESGIANCRITEDDRQIPYLVFARAVDYLPDIIQGQPVNKRIVILNRSGSIPLIMWAQSLNLTVAITGLPWPDIIFGYDSQPLVFITWREHQPLGVDDGLANEGLTLGLDSDIQLLQNMDQKPEWYEDDSDLMIWSRMQINSIHREIESGS</sequence>